<proteinExistence type="inferred from homology"/>
<dbReference type="InterPro" id="IPR006885">
    <property type="entry name" value="NADH_UbQ_FeS_4_mit-like"/>
</dbReference>
<evidence type="ECO:0000256" key="5">
    <source>
        <dbReference type="ARBA" id="ARBA00022946"/>
    </source>
</evidence>
<keyword evidence="5 9" id="KW-0809">Transit peptide</keyword>
<dbReference type="GO" id="GO:0022900">
    <property type="term" value="P:electron transport chain"/>
    <property type="evidence" value="ECO:0007669"/>
    <property type="project" value="InterPro"/>
</dbReference>
<dbReference type="PANTHER" id="PTHR12219:SF8">
    <property type="entry name" value="NADH DEHYDROGENASE [UBIQUINONE] IRON-SULFUR PROTEIN 4, MITOCHONDRIAL"/>
    <property type="match status" value="1"/>
</dbReference>
<evidence type="ECO:0000256" key="2">
    <source>
        <dbReference type="ARBA" id="ARBA00022448"/>
    </source>
</evidence>
<evidence type="ECO:0000256" key="6">
    <source>
        <dbReference type="ARBA" id="ARBA00022982"/>
    </source>
</evidence>
<keyword evidence="4 9" id="KW-0999">Mitochondrion inner membrane</keyword>
<evidence type="ECO:0000256" key="3">
    <source>
        <dbReference type="ARBA" id="ARBA00022660"/>
    </source>
</evidence>
<evidence type="ECO:0000313" key="11">
    <source>
        <dbReference type="Proteomes" id="UP000198406"/>
    </source>
</evidence>
<dbReference type="Gene3D" id="3.30.160.190">
    <property type="entry name" value="atu1810 like domain"/>
    <property type="match status" value="1"/>
</dbReference>
<keyword evidence="8 9" id="KW-0472">Membrane</keyword>
<evidence type="ECO:0000256" key="1">
    <source>
        <dbReference type="ARBA" id="ARBA00005882"/>
    </source>
</evidence>
<keyword evidence="2 9" id="KW-0813">Transport</keyword>
<dbReference type="OrthoDB" id="3089at2759"/>
<dbReference type="EMBL" id="BDSP01000061">
    <property type="protein sequence ID" value="GAX13097.1"/>
    <property type="molecule type" value="Genomic_DNA"/>
</dbReference>
<protein>
    <recommendedName>
        <fullName evidence="9">NADH dehydrogenase [ubiquinone] iron-sulfur protein 4, mitochondrial</fullName>
    </recommendedName>
</protein>
<comment type="subcellular location">
    <subcellularLocation>
        <location evidence="9">Mitochondrion inner membrane</location>
        <topology evidence="9">Peripheral membrane protein</topology>
        <orientation evidence="9">Matrix side</orientation>
    </subcellularLocation>
</comment>
<name>A0A1Z5JGF6_FISSO</name>
<sequence>MLTAYTSRIVRRASVARLQAANLAVPVPKKEGEEEQALSPAAATREKMSNYDRHMVWGHVGEEGFPVPVLPEKPAEIALLDPADHGHRVRQDGTARTVVIRQQKKSARQAPLNPEASWKIYFYEDGTYSEKWTNSLMGWTSNADPYQCAPPLTFENAADAVYFAKKRGWNYVVKQPIMRYMRNDDAQYQDNFLPQAIAAKVQKEGTSCYHWKRSSAGTSHYFRPLNYHGTAPVVQHGPNGTAPIAKAPEGYYKQR</sequence>
<keyword evidence="11" id="KW-1185">Reference proteome</keyword>
<keyword evidence="7 9" id="KW-0496">Mitochondrion</keyword>
<dbReference type="InterPro" id="IPR038532">
    <property type="entry name" value="NDUFS4-like_sf"/>
</dbReference>
<reference evidence="10 11" key="1">
    <citation type="journal article" date="2015" name="Plant Cell">
        <title>Oil accumulation by the oleaginous diatom Fistulifera solaris as revealed by the genome and transcriptome.</title>
        <authorList>
            <person name="Tanaka T."/>
            <person name="Maeda Y."/>
            <person name="Veluchamy A."/>
            <person name="Tanaka M."/>
            <person name="Abida H."/>
            <person name="Marechal E."/>
            <person name="Bowler C."/>
            <person name="Muto M."/>
            <person name="Sunaga Y."/>
            <person name="Tanaka M."/>
            <person name="Yoshino T."/>
            <person name="Taniguchi T."/>
            <person name="Fukuda Y."/>
            <person name="Nemoto M."/>
            <person name="Matsumoto M."/>
            <person name="Wong P.S."/>
            <person name="Aburatani S."/>
            <person name="Fujibuchi W."/>
        </authorList>
    </citation>
    <scope>NUCLEOTIDE SEQUENCE [LARGE SCALE GENOMIC DNA]</scope>
    <source>
        <strain evidence="10 11">JPCC DA0580</strain>
    </source>
</reference>
<keyword evidence="6 9" id="KW-0249">Electron transport</keyword>
<accession>A0A1Z5JGF6</accession>
<evidence type="ECO:0000313" key="10">
    <source>
        <dbReference type="EMBL" id="GAX13097.1"/>
    </source>
</evidence>
<comment type="similarity">
    <text evidence="1 9">Belongs to the complex I NDUFS4 subunit family.</text>
</comment>
<comment type="function">
    <text evidence="9">Accessory subunit of the mitochondrial membrane respiratory chain NADH dehydrogenase (Complex I), that is believed not to be involved in catalysis. Complex I functions in the transfer of electrons from NADH to the respiratory chain. The immediate electron acceptor for the enzyme is believed to be ubiquinone.</text>
</comment>
<comment type="caution">
    <text evidence="10">The sequence shown here is derived from an EMBL/GenBank/DDBJ whole genome shotgun (WGS) entry which is preliminary data.</text>
</comment>
<evidence type="ECO:0000256" key="9">
    <source>
        <dbReference type="RuleBase" id="RU367010"/>
    </source>
</evidence>
<dbReference type="Proteomes" id="UP000198406">
    <property type="component" value="Unassembled WGS sequence"/>
</dbReference>
<dbReference type="AlphaFoldDB" id="A0A1Z5JGF6"/>
<evidence type="ECO:0000256" key="4">
    <source>
        <dbReference type="ARBA" id="ARBA00022792"/>
    </source>
</evidence>
<dbReference type="InParanoid" id="A0A1Z5JGF6"/>
<evidence type="ECO:0000256" key="8">
    <source>
        <dbReference type="ARBA" id="ARBA00023136"/>
    </source>
</evidence>
<evidence type="ECO:0000256" key="7">
    <source>
        <dbReference type="ARBA" id="ARBA00023128"/>
    </source>
</evidence>
<organism evidence="10 11">
    <name type="scientific">Fistulifera solaris</name>
    <name type="common">Oleaginous diatom</name>
    <dbReference type="NCBI Taxonomy" id="1519565"/>
    <lineage>
        <taxon>Eukaryota</taxon>
        <taxon>Sar</taxon>
        <taxon>Stramenopiles</taxon>
        <taxon>Ochrophyta</taxon>
        <taxon>Bacillariophyta</taxon>
        <taxon>Bacillariophyceae</taxon>
        <taxon>Bacillariophycidae</taxon>
        <taxon>Naviculales</taxon>
        <taxon>Naviculaceae</taxon>
        <taxon>Fistulifera</taxon>
    </lineage>
</organism>
<keyword evidence="3 9" id="KW-0679">Respiratory chain</keyword>
<dbReference type="PANTHER" id="PTHR12219">
    <property type="entry name" value="NADH-UBIQUINONE OXIDOREDUCTASE"/>
    <property type="match status" value="1"/>
</dbReference>
<keyword evidence="10" id="KW-0830">Ubiquinone</keyword>
<dbReference type="GO" id="GO:0005743">
    <property type="term" value="C:mitochondrial inner membrane"/>
    <property type="evidence" value="ECO:0007669"/>
    <property type="project" value="UniProtKB-SubCell"/>
</dbReference>
<gene>
    <name evidence="10" type="ORF">FisN_17Hh026</name>
</gene>
<dbReference type="Pfam" id="PF04800">
    <property type="entry name" value="NDUS4"/>
    <property type="match status" value="1"/>
</dbReference>